<evidence type="ECO:0000313" key="3">
    <source>
        <dbReference type="Proteomes" id="UP001500630"/>
    </source>
</evidence>
<evidence type="ECO:0000313" key="2">
    <source>
        <dbReference type="EMBL" id="GAA3590434.1"/>
    </source>
</evidence>
<protein>
    <submittedName>
        <fullName evidence="2">Uncharacterized protein</fullName>
    </submittedName>
</protein>
<keyword evidence="3" id="KW-1185">Reference proteome</keyword>
<dbReference type="Proteomes" id="UP001500630">
    <property type="component" value="Unassembled WGS sequence"/>
</dbReference>
<dbReference type="EMBL" id="BAABDQ010000025">
    <property type="protein sequence ID" value="GAA3590434.1"/>
    <property type="molecule type" value="Genomic_DNA"/>
</dbReference>
<name>A0ABP6YYG9_9ACTN</name>
<gene>
    <name evidence="2" type="ORF">GCM10022419_086300</name>
</gene>
<organism evidence="2 3">
    <name type="scientific">Nonomuraea rosea</name>
    <dbReference type="NCBI Taxonomy" id="638574"/>
    <lineage>
        <taxon>Bacteria</taxon>
        <taxon>Bacillati</taxon>
        <taxon>Actinomycetota</taxon>
        <taxon>Actinomycetes</taxon>
        <taxon>Streptosporangiales</taxon>
        <taxon>Streptosporangiaceae</taxon>
        <taxon>Nonomuraea</taxon>
    </lineage>
</organism>
<sequence>MRVVRCARAAGRTNGPTGSSPSARDRPARTAGRHQGWPTWPAATTSPAATIRRRRDELVTLPAAKAPRVDRALKKIARRGGEVVLIDGTLISTAAPGRLY</sequence>
<feature type="region of interest" description="Disordered" evidence="1">
    <location>
        <begin position="1"/>
        <end position="48"/>
    </location>
</feature>
<proteinExistence type="predicted"/>
<comment type="caution">
    <text evidence="2">The sequence shown here is derived from an EMBL/GenBank/DDBJ whole genome shotgun (WGS) entry which is preliminary data.</text>
</comment>
<feature type="compositionally biased region" description="Low complexity" evidence="1">
    <location>
        <begin position="38"/>
        <end position="48"/>
    </location>
</feature>
<evidence type="ECO:0000256" key="1">
    <source>
        <dbReference type="SAM" id="MobiDB-lite"/>
    </source>
</evidence>
<accession>A0ABP6YYG9</accession>
<reference evidence="3" key="1">
    <citation type="journal article" date="2019" name="Int. J. Syst. Evol. Microbiol.">
        <title>The Global Catalogue of Microorganisms (GCM) 10K type strain sequencing project: providing services to taxonomists for standard genome sequencing and annotation.</title>
        <authorList>
            <consortium name="The Broad Institute Genomics Platform"/>
            <consortium name="The Broad Institute Genome Sequencing Center for Infectious Disease"/>
            <person name="Wu L."/>
            <person name="Ma J."/>
        </authorList>
    </citation>
    <scope>NUCLEOTIDE SEQUENCE [LARGE SCALE GENOMIC DNA]</scope>
    <source>
        <strain evidence="3">JCM 17326</strain>
    </source>
</reference>